<evidence type="ECO:0000256" key="6">
    <source>
        <dbReference type="HAMAP-Rule" id="MF_00735"/>
    </source>
</evidence>
<gene>
    <name evidence="6" type="primary">prmA</name>
    <name evidence="7" type="ORF">SAMN04244559_02798</name>
</gene>
<keyword evidence="8" id="KW-1185">Reference proteome</keyword>
<dbReference type="OrthoDB" id="9785995at2"/>
<feature type="binding site" evidence="6">
    <location>
        <position position="236"/>
    </location>
    <ligand>
        <name>S-adenosyl-L-methionine</name>
        <dbReference type="ChEBI" id="CHEBI:59789"/>
    </ligand>
</feature>
<evidence type="ECO:0000313" key="8">
    <source>
        <dbReference type="Proteomes" id="UP000182983"/>
    </source>
</evidence>
<feature type="binding site" evidence="6">
    <location>
        <position position="144"/>
    </location>
    <ligand>
        <name>S-adenosyl-L-methionine</name>
        <dbReference type="ChEBI" id="CHEBI:59789"/>
    </ligand>
</feature>
<dbReference type="InterPro" id="IPR004498">
    <property type="entry name" value="Ribosomal_PrmA_MeTrfase"/>
</dbReference>
<dbReference type="Gene3D" id="3.40.50.150">
    <property type="entry name" value="Vaccinia Virus protein VP39"/>
    <property type="match status" value="1"/>
</dbReference>
<keyword evidence="7" id="KW-0687">Ribonucleoprotein</keyword>
<dbReference type="GO" id="GO:0016279">
    <property type="term" value="F:protein-lysine N-methyltransferase activity"/>
    <property type="evidence" value="ECO:0007669"/>
    <property type="project" value="RHEA"/>
</dbReference>
<comment type="catalytic activity">
    <reaction evidence="6">
        <text>L-lysyl-[protein] + 3 S-adenosyl-L-methionine = N(6),N(6),N(6)-trimethyl-L-lysyl-[protein] + 3 S-adenosyl-L-homocysteine + 3 H(+)</text>
        <dbReference type="Rhea" id="RHEA:54192"/>
        <dbReference type="Rhea" id="RHEA-COMP:9752"/>
        <dbReference type="Rhea" id="RHEA-COMP:13826"/>
        <dbReference type="ChEBI" id="CHEBI:15378"/>
        <dbReference type="ChEBI" id="CHEBI:29969"/>
        <dbReference type="ChEBI" id="CHEBI:57856"/>
        <dbReference type="ChEBI" id="CHEBI:59789"/>
        <dbReference type="ChEBI" id="CHEBI:61961"/>
    </reaction>
</comment>
<keyword evidence="3 6" id="KW-0489">Methyltransferase</keyword>
<dbReference type="InterPro" id="IPR050078">
    <property type="entry name" value="Ribosomal_L11_MeTrfase_PrmA"/>
</dbReference>
<feature type="binding site" evidence="6">
    <location>
        <position position="189"/>
    </location>
    <ligand>
        <name>S-adenosyl-L-methionine</name>
        <dbReference type="ChEBI" id="CHEBI:59789"/>
    </ligand>
</feature>
<dbReference type="InterPro" id="IPR029063">
    <property type="entry name" value="SAM-dependent_MTases_sf"/>
</dbReference>
<evidence type="ECO:0000256" key="4">
    <source>
        <dbReference type="ARBA" id="ARBA00022679"/>
    </source>
</evidence>
<evidence type="ECO:0000256" key="2">
    <source>
        <dbReference type="ARBA" id="ARBA00022490"/>
    </source>
</evidence>
<dbReference type="HAMAP" id="MF_00735">
    <property type="entry name" value="Methyltr_PrmA"/>
    <property type="match status" value="1"/>
</dbReference>
<evidence type="ECO:0000256" key="3">
    <source>
        <dbReference type="ARBA" id="ARBA00022603"/>
    </source>
</evidence>
<keyword evidence="2 6" id="KW-0963">Cytoplasm</keyword>
<evidence type="ECO:0000256" key="5">
    <source>
        <dbReference type="ARBA" id="ARBA00022691"/>
    </source>
</evidence>
<proteinExistence type="inferred from homology"/>
<dbReference type="GO" id="GO:0005840">
    <property type="term" value="C:ribosome"/>
    <property type="evidence" value="ECO:0007669"/>
    <property type="project" value="UniProtKB-KW"/>
</dbReference>
<dbReference type="EMBL" id="FNWO01000012">
    <property type="protein sequence ID" value="SEH52545.1"/>
    <property type="molecule type" value="Genomic_DNA"/>
</dbReference>
<dbReference type="CDD" id="cd02440">
    <property type="entry name" value="AdoMet_MTases"/>
    <property type="match status" value="1"/>
</dbReference>
<dbReference type="GO" id="GO:0032259">
    <property type="term" value="P:methylation"/>
    <property type="evidence" value="ECO:0007669"/>
    <property type="project" value="UniProtKB-KW"/>
</dbReference>
<comment type="similarity">
    <text evidence="1 6">Belongs to the methyltransferase superfamily. PrmA family.</text>
</comment>
<evidence type="ECO:0000313" key="7">
    <source>
        <dbReference type="EMBL" id="SEH52545.1"/>
    </source>
</evidence>
<keyword evidence="4 6" id="KW-0808">Transferase</keyword>
<reference evidence="8" key="1">
    <citation type="submission" date="2016-10" db="EMBL/GenBank/DDBJ databases">
        <authorList>
            <person name="Varghese N."/>
            <person name="Submissions S."/>
        </authorList>
    </citation>
    <scope>NUCLEOTIDE SEQUENCE [LARGE SCALE GENOMIC DNA]</scope>
    <source>
        <strain evidence="8">DSM 13234</strain>
    </source>
</reference>
<dbReference type="RefSeq" id="WP_083386798.1">
    <property type="nucleotide sequence ID" value="NZ_FNWO01000012.1"/>
</dbReference>
<accession>A0A1H6ISB9</accession>
<keyword evidence="7" id="KW-0689">Ribosomal protein</keyword>
<feature type="binding site" evidence="6">
    <location>
        <position position="167"/>
    </location>
    <ligand>
        <name>S-adenosyl-L-methionine</name>
        <dbReference type="ChEBI" id="CHEBI:59789"/>
    </ligand>
</feature>
<dbReference type="AlphaFoldDB" id="A0A1H6ISB9"/>
<dbReference type="Proteomes" id="UP000182983">
    <property type="component" value="Unassembled WGS sequence"/>
</dbReference>
<dbReference type="PANTHER" id="PTHR43648:SF1">
    <property type="entry name" value="ELECTRON TRANSFER FLAVOPROTEIN BETA SUBUNIT LYSINE METHYLTRANSFERASE"/>
    <property type="match status" value="1"/>
</dbReference>
<sequence length="299" mass="32407">MPPAFPEIWRLRLTVTPETLAPFEAVFDLYAEAVTMFMEDRTGMSDGDCPWFLEGFSRTPPDRATVIAGLSAVAAANGVEVPPLEIERVPGIDWVLANLRDFPPIAAGRFFVHGSHWRGKPPQGSIAIEIDAGTAFGSGEHATTRGCLLALDMLARRRRRLRVLDLGAGSGILGIAAAKVWASRVLCTDIDPPAVRVMAANAANNQVRSRVRACVSDGYRNPLVGRGAPYDLVFSNILARPLCRFAPDLAAHLAPTGLAVLSGLLERQERRVMACHEAQGLRLKQRILVDGWATLVIGR</sequence>
<evidence type="ECO:0000256" key="1">
    <source>
        <dbReference type="ARBA" id="ARBA00009741"/>
    </source>
</evidence>
<dbReference type="SUPFAM" id="SSF53335">
    <property type="entry name" value="S-adenosyl-L-methionine-dependent methyltransferases"/>
    <property type="match status" value="1"/>
</dbReference>
<comment type="subcellular location">
    <subcellularLocation>
        <location evidence="6">Cytoplasm</location>
    </subcellularLocation>
</comment>
<dbReference type="EC" id="2.1.1.-" evidence="6"/>
<organism evidence="7 8">
    <name type="scientific">Magnetospirillum fulvum</name>
    <name type="common">Rhodospirillum fulvum</name>
    <dbReference type="NCBI Taxonomy" id="1082"/>
    <lineage>
        <taxon>Bacteria</taxon>
        <taxon>Pseudomonadati</taxon>
        <taxon>Pseudomonadota</taxon>
        <taxon>Alphaproteobacteria</taxon>
        <taxon>Rhodospirillales</taxon>
        <taxon>Rhodospirillaceae</taxon>
        <taxon>Magnetospirillum</taxon>
    </lineage>
</organism>
<dbReference type="Pfam" id="PF06325">
    <property type="entry name" value="PrmA"/>
    <property type="match status" value="1"/>
</dbReference>
<protein>
    <recommendedName>
        <fullName evidence="6">Ribosomal protein L11 methyltransferase</fullName>
        <shortName evidence="6">L11 Mtase</shortName>
        <ecNumber evidence="6">2.1.1.-</ecNumber>
    </recommendedName>
</protein>
<name>A0A1H6ISB9_MAGFU</name>
<comment type="function">
    <text evidence="6">Methylates ribosomal protein L11.</text>
</comment>
<dbReference type="PANTHER" id="PTHR43648">
    <property type="entry name" value="ELECTRON TRANSFER FLAVOPROTEIN BETA SUBUNIT LYSINE METHYLTRANSFERASE"/>
    <property type="match status" value="1"/>
</dbReference>
<keyword evidence="5 6" id="KW-0949">S-adenosyl-L-methionine</keyword>
<dbReference type="GO" id="GO:0005737">
    <property type="term" value="C:cytoplasm"/>
    <property type="evidence" value="ECO:0007669"/>
    <property type="project" value="UniProtKB-SubCell"/>
</dbReference>